<dbReference type="CDD" id="cd04886">
    <property type="entry name" value="ACT_ThrD-II-like"/>
    <property type="match status" value="1"/>
</dbReference>
<accession>A0A0W8F7X5</accession>
<dbReference type="AlphaFoldDB" id="A0A0W8F7X5"/>
<organism evidence="1">
    <name type="scientific">hydrocarbon metagenome</name>
    <dbReference type="NCBI Taxonomy" id="938273"/>
    <lineage>
        <taxon>unclassified sequences</taxon>
        <taxon>metagenomes</taxon>
        <taxon>ecological metagenomes</taxon>
    </lineage>
</organism>
<dbReference type="InterPro" id="IPR044561">
    <property type="entry name" value="ACT_ThrD-II-like"/>
</dbReference>
<sequence>MRLSMDLELQDVPGQLLLAMQPLSDNKANIISVVHHRDRKTPRGMIPVRFVVEMDRSRIEAVQARLQESGISVVRAGEDRFIEAVSVVLVGHVLDSDLGDTINRIDSTGYAEVMDLSLTMPGVNEPSSAYLKIRATGKAEIQKALTILRNVGEEKKLLVIEPIETEAV</sequence>
<evidence type="ECO:0000313" key="1">
    <source>
        <dbReference type="EMBL" id="KUG16992.1"/>
    </source>
</evidence>
<reference evidence="1" key="1">
    <citation type="journal article" date="2015" name="Proc. Natl. Acad. Sci. U.S.A.">
        <title>Networks of energetic and metabolic interactions define dynamics in microbial communities.</title>
        <authorList>
            <person name="Embree M."/>
            <person name="Liu J.K."/>
            <person name="Al-Bassam M.M."/>
            <person name="Zengler K."/>
        </authorList>
    </citation>
    <scope>NUCLEOTIDE SEQUENCE</scope>
</reference>
<comment type="caution">
    <text evidence="1">The sequence shown here is derived from an EMBL/GenBank/DDBJ whole genome shotgun (WGS) entry which is preliminary data.</text>
</comment>
<dbReference type="EMBL" id="LNQE01001470">
    <property type="protein sequence ID" value="KUG16992.1"/>
    <property type="molecule type" value="Genomic_DNA"/>
</dbReference>
<name>A0A0W8F7X5_9ZZZZ</name>
<protein>
    <submittedName>
        <fullName evidence="1">Act-domain-containing protein, putative allosteric regulator of homoserine dehydrogenase</fullName>
    </submittedName>
</protein>
<proteinExistence type="predicted"/>
<gene>
    <name evidence="1" type="ORF">ASZ90_013313</name>
</gene>